<dbReference type="SMART" id="SM00849">
    <property type="entry name" value="Lactamase_B"/>
    <property type="match status" value="1"/>
</dbReference>
<dbReference type="InterPro" id="IPR036866">
    <property type="entry name" value="RibonucZ/Hydroxyglut_hydro"/>
</dbReference>
<dbReference type="PANTHER" id="PTHR46233:SF3">
    <property type="entry name" value="HYDROXYACYLGLUTATHIONE HYDROLASE GLOC"/>
    <property type="match status" value="1"/>
</dbReference>
<dbReference type="AlphaFoldDB" id="A0A7K4BZR9"/>
<evidence type="ECO:0000256" key="5">
    <source>
        <dbReference type="SAM" id="MobiDB-lite"/>
    </source>
</evidence>
<reference evidence="7 8" key="1">
    <citation type="journal article" date="2020" name="Biotechnol. Biofuels">
        <title>New insights from the biogas microbiome by comprehensive genome-resolved metagenomics of nearly 1600 species originating from multiple anaerobic digesters.</title>
        <authorList>
            <person name="Campanaro S."/>
            <person name="Treu L."/>
            <person name="Rodriguez-R L.M."/>
            <person name="Kovalovszki A."/>
            <person name="Ziels R.M."/>
            <person name="Maus I."/>
            <person name="Zhu X."/>
            <person name="Kougias P.G."/>
            <person name="Basile A."/>
            <person name="Luo G."/>
            <person name="Schluter A."/>
            <person name="Konstantinidis K.T."/>
            <person name="Angelidaki I."/>
        </authorList>
    </citation>
    <scope>NUCLEOTIDE SEQUENCE [LARGE SCALE GENOMIC DNA]</scope>
    <source>
        <strain evidence="7">AS22ysBPME_79</strain>
    </source>
</reference>
<organism evidence="7 8">
    <name type="scientific">Candidatus Iainarchaeum sp</name>
    <dbReference type="NCBI Taxonomy" id="3101447"/>
    <lineage>
        <taxon>Archaea</taxon>
        <taxon>Candidatus Iainarchaeota</taxon>
        <taxon>Candidatus Iainarchaeia</taxon>
        <taxon>Candidatus Iainarchaeales</taxon>
        <taxon>Candidatus Iainarchaeaceae</taxon>
        <taxon>Candidatus Iainarchaeum</taxon>
    </lineage>
</organism>
<dbReference type="InterPro" id="IPR051453">
    <property type="entry name" value="MBL_Glyoxalase_II"/>
</dbReference>
<keyword evidence="2" id="KW-0479">Metal-binding</keyword>
<dbReference type="GO" id="GO:0046872">
    <property type="term" value="F:metal ion binding"/>
    <property type="evidence" value="ECO:0007669"/>
    <property type="project" value="UniProtKB-KW"/>
</dbReference>
<dbReference type="PANTHER" id="PTHR46233">
    <property type="entry name" value="HYDROXYACYLGLUTATHIONE HYDROLASE GLOC"/>
    <property type="match status" value="1"/>
</dbReference>
<feature type="region of interest" description="Disordered" evidence="5">
    <location>
        <begin position="194"/>
        <end position="219"/>
    </location>
</feature>
<evidence type="ECO:0000313" key="7">
    <source>
        <dbReference type="EMBL" id="NMA44728.1"/>
    </source>
</evidence>
<feature type="compositionally biased region" description="Basic and acidic residues" evidence="5">
    <location>
        <begin position="202"/>
        <end position="219"/>
    </location>
</feature>
<dbReference type="Proteomes" id="UP000526302">
    <property type="component" value="Unassembled WGS sequence"/>
</dbReference>
<protein>
    <submittedName>
        <fullName evidence="7">MBL fold metallo-hydrolase</fullName>
    </submittedName>
</protein>
<sequence length="219" mass="24464">MTNNVTKNVEKNAKKLVSGVKVIQLSVGGFDNNFTYIVVGENNSAIMIDPTGTKKVIEETIKNNKLNIVAQLVTHSHPDHCELVDYFEKKGIKLVEFDLKKSFEEKETILGGIKIKTILVPGHMSDSKCYIIENNIFTGDTLFVKGVGTTHYGGNDLELEKSLNYLTTLDPNLILWPGHNYGGASSTLRTALNNSFNKPSKKTQDKLKTKVKEYEKTKR</sequence>
<comment type="caution">
    <text evidence="7">The sequence shown here is derived from an EMBL/GenBank/DDBJ whole genome shotgun (WGS) entry which is preliminary data.</text>
</comment>
<dbReference type="EMBL" id="JAAZKV010000019">
    <property type="protein sequence ID" value="NMA44728.1"/>
    <property type="molecule type" value="Genomic_DNA"/>
</dbReference>
<keyword evidence="3 7" id="KW-0378">Hydrolase</keyword>
<evidence type="ECO:0000256" key="4">
    <source>
        <dbReference type="ARBA" id="ARBA00022833"/>
    </source>
</evidence>
<feature type="domain" description="Metallo-beta-lactamase" evidence="6">
    <location>
        <begin position="32"/>
        <end position="179"/>
    </location>
</feature>
<dbReference type="GO" id="GO:0016787">
    <property type="term" value="F:hydrolase activity"/>
    <property type="evidence" value="ECO:0007669"/>
    <property type="project" value="UniProtKB-KW"/>
</dbReference>
<keyword evidence="4" id="KW-0862">Zinc</keyword>
<evidence type="ECO:0000313" key="8">
    <source>
        <dbReference type="Proteomes" id="UP000526302"/>
    </source>
</evidence>
<name>A0A7K4BZR9_9ARCH</name>
<proteinExistence type="predicted"/>
<dbReference type="SUPFAM" id="SSF56281">
    <property type="entry name" value="Metallo-hydrolase/oxidoreductase"/>
    <property type="match status" value="1"/>
</dbReference>
<evidence type="ECO:0000256" key="2">
    <source>
        <dbReference type="ARBA" id="ARBA00022723"/>
    </source>
</evidence>
<dbReference type="Pfam" id="PF00753">
    <property type="entry name" value="Lactamase_B"/>
    <property type="match status" value="1"/>
</dbReference>
<accession>A0A7K4BZR9</accession>
<comment type="cofactor">
    <cofactor evidence="1">
        <name>Zn(2+)</name>
        <dbReference type="ChEBI" id="CHEBI:29105"/>
    </cofactor>
</comment>
<dbReference type="InterPro" id="IPR001279">
    <property type="entry name" value="Metallo-B-lactamas"/>
</dbReference>
<evidence type="ECO:0000256" key="3">
    <source>
        <dbReference type="ARBA" id="ARBA00022801"/>
    </source>
</evidence>
<dbReference type="Gene3D" id="3.60.15.10">
    <property type="entry name" value="Ribonuclease Z/Hydroxyacylglutathione hydrolase-like"/>
    <property type="match status" value="1"/>
</dbReference>
<gene>
    <name evidence="7" type="ORF">GX950_02885</name>
</gene>
<evidence type="ECO:0000256" key="1">
    <source>
        <dbReference type="ARBA" id="ARBA00001947"/>
    </source>
</evidence>
<evidence type="ECO:0000259" key="6">
    <source>
        <dbReference type="SMART" id="SM00849"/>
    </source>
</evidence>